<organism evidence="3 4">
    <name type="scientific">Pararhodobacter oceanensis</name>
    <dbReference type="NCBI Taxonomy" id="2172121"/>
    <lineage>
        <taxon>Bacteria</taxon>
        <taxon>Pseudomonadati</taxon>
        <taxon>Pseudomonadota</taxon>
        <taxon>Alphaproteobacteria</taxon>
        <taxon>Rhodobacterales</taxon>
        <taxon>Paracoccaceae</taxon>
        <taxon>Pararhodobacter</taxon>
    </lineage>
</organism>
<feature type="domain" description="Ancillary SecYEG translocon subunit/Cell division coordinator CpoB TPR" evidence="2">
    <location>
        <begin position="31"/>
        <end position="169"/>
    </location>
</feature>
<comment type="caution">
    <text evidence="3">The sequence shown here is derived from an EMBL/GenBank/DDBJ whole genome shotgun (WGS) entry which is preliminary data.</text>
</comment>
<dbReference type="Proteomes" id="UP000245911">
    <property type="component" value="Unassembled WGS sequence"/>
</dbReference>
<keyword evidence="4" id="KW-1185">Reference proteome</keyword>
<reference evidence="3 4" key="1">
    <citation type="submission" date="2018-04" db="EMBL/GenBank/DDBJ databases">
        <title>Pararhodobacter oceanense sp. nov., isolated from marine intertidal sediment.</title>
        <authorList>
            <person name="Wang X.-L."/>
            <person name="Du Z.-J."/>
        </authorList>
    </citation>
    <scope>NUCLEOTIDE SEQUENCE [LARGE SCALE GENOMIC DNA]</scope>
    <source>
        <strain evidence="3 4">AM505</strain>
    </source>
</reference>
<evidence type="ECO:0000313" key="3">
    <source>
        <dbReference type="EMBL" id="PVH30817.1"/>
    </source>
</evidence>
<dbReference type="Pfam" id="PF09976">
    <property type="entry name" value="TPR_21"/>
    <property type="match status" value="1"/>
</dbReference>
<dbReference type="EMBL" id="QDKM01000001">
    <property type="protein sequence ID" value="PVH30817.1"/>
    <property type="molecule type" value="Genomic_DNA"/>
</dbReference>
<dbReference type="RefSeq" id="WP_116556826.1">
    <property type="nucleotide sequence ID" value="NZ_JBLWXM010000004.1"/>
</dbReference>
<accession>A0A2T8HZG6</accession>
<evidence type="ECO:0000256" key="1">
    <source>
        <dbReference type="SAM" id="Phobius"/>
    </source>
</evidence>
<protein>
    <recommendedName>
        <fullName evidence="2">Ancillary SecYEG translocon subunit/Cell division coordinator CpoB TPR domain-containing protein</fullName>
    </recommendedName>
</protein>
<dbReference type="InterPro" id="IPR018704">
    <property type="entry name" value="SecYEG/CpoB_TPR"/>
</dbReference>
<proteinExistence type="predicted"/>
<keyword evidence="1" id="KW-0812">Transmembrane</keyword>
<name>A0A2T8HZG6_9RHOB</name>
<gene>
    <name evidence="3" type="ORF">DDE20_02375</name>
</gene>
<evidence type="ECO:0000259" key="2">
    <source>
        <dbReference type="Pfam" id="PF09976"/>
    </source>
</evidence>
<evidence type="ECO:0000313" key="4">
    <source>
        <dbReference type="Proteomes" id="UP000245911"/>
    </source>
</evidence>
<dbReference type="OrthoDB" id="7173339at2"/>
<keyword evidence="1" id="KW-0472">Membrane</keyword>
<feature type="transmembrane region" description="Helical" evidence="1">
    <location>
        <begin position="27"/>
        <end position="44"/>
    </location>
</feature>
<sequence length="223" mass="23741">MSNPESFIDEVNEELKRDRLFATMRKYAPIAILAVIVLVGGAAWNEWRKAQATSQAQAFGDAIVTALDSEDPQAQRSALAALEGELEVGGDRAGILNLLLAATELNADQRPAAIDALEAVENNADLPSSYRQIAALKRVIIGGAEIPLDEREQVLNGLAAPGQAFRPLALEQLALLALESGDRETALSRAEALLQEADVTAALRRRVAQLIVVLGGDQPSDLG</sequence>
<keyword evidence="1" id="KW-1133">Transmembrane helix</keyword>
<dbReference type="AlphaFoldDB" id="A0A2T8HZG6"/>